<dbReference type="RefSeq" id="WP_102927059.1">
    <property type="nucleotide sequence ID" value="NZ_LJSN01000007.1"/>
</dbReference>
<reference evidence="2" key="1">
    <citation type="submission" date="2015-09" db="EMBL/GenBank/DDBJ databases">
        <authorList>
            <person name="Graham D.E."/>
            <person name="Mahan K.M."/>
            <person name="Klingeman D.M."/>
            <person name="Fida T."/>
            <person name="Giannone R.J."/>
            <person name="Hettich R.L."/>
            <person name="Parry R.J."/>
            <person name="Spain J.C."/>
        </authorList>
    </citation>
    <scope>NUCLEOTIDE SEQUENCE [LARGE SCALE GENOMIC DNA]</scope>
    <source>
        <strain evidence="2">JCM 4701</strain>
    </source>
</reference>
<dbReference type="AlphaFoldDB" id="A0A2N8P441"/>
<evidence type="ECO:0000313" key="2">
    <source>
        <dbReference type="Proteomes" id="UP000236047"/>
    </source>
</evidence>
<name>A0A2N8P441_STRNR</name>
<dbReference type="InterPro" id="IPR048142">
    <property type="entry name" value="QRL_CxxC_CxxC"/>
</dbReference>
<comment type="caution">
    <text evidence="1">The sequence shown here is derived from an EMBL/GenBank/DDBJ whole genome shotgun (WGS) entry which is preliminary data.</text>
</comment>
<proteinExistence type="predicted"/>
<accession>A0A2N8P441</accession>
<gene>
    <name evidence="1" type="ORF">AOB60_43150</name>
</gene>
<protein>
    <submittedName>
        <fullName evidence="1">Uncharacterized protein</fullName>
    </submittedName>
</protein>
<dbReference type="EMBL" id="LJSN01000007">
    <property type="protein sequence ID" value="PNE35795.1"/>
    <property type="molecule type" value="Genomic_DNA"/>
</dbReference>
<keyword evidence="2" id="KW-1185">Reference proteome</keyword>
<organism evidence="1 2">
    <name type="scientific">Streptomyces noursei</name>
    <name type="common">Streptomyces albulus</name>
    <dbReference type="NCBI Taxonomy" id="1971"/>
    <lineage>
        <taxon>Bacteria</taxon>
        <taxon>Bacillati</taxon>
        <taxon>Actinomycetota</taxon>
        <taxon>Actinomycetes</taxon>
        <taxon>Kitasatosporales</taxon>
        <taxon>Streptomycetaceae</taxon>
        <taxon>Streptomyces</taxon>
    </lineage>
</organism>
<dbReference type="NCBIfam" id="NF041638">
    <property type="entry name" value="QRL_CxxC_CxxC"/>
    <property type="match status" value="1"/>
</dbReference>
<dbReference type="Proteomes" id="UP000236047">
    <property type="component" value="Unassembled WGS sequence"/>
</dbReference>
<sequence>MTTSVYRYQLAPDGLMTRRQLRAQGLRPGGHDPVGEIRWSRGRRVACLYAVARALPVRAMTPARWRAHEAMMRARRTCPQCDATRDYYIPRSLGVCLICADGGPA</sequence>
<evidence type="ECO:0000313" key="1">
    <source>
        <dbReference type="EMBL" id="PNE35795.1"/>
    </source>
</evidence>